<organism evidence="2 3">
    <name type="scientific">Thermoanaerobacter uzonensis DSM 18761</name>
    <dbReference type="NCBI Taxonomy" id="1123369"/>
    <lineage>
        <taxon>Bacteria</taxon>
        <taxon>Bacillati</taxon>
        <taxon>Bacillota</taxon>
        <taxon>Clostridia</taxon>
        <taxon>Thermoanaerobacterales</taxon>
        <taxon>Thermoanaerobacteraceae</taxon>
        <taxon>Thermoanaerobacter</taxon>
    </lineage>
</organism>
<gene>
    <name evidence="2" type="ORF">SAMN02745195_01465</name>
</gene>
<dbReference type="RefSeq" id="WP_072968730.1">
    <property type="nucleotide sequence ID" value="NZ_FQUR01000011.1"/>
</dbReference>
<keyword evidence="1" id="KW-1133">Transmembrane helix</keyword>
<feature type="transmembrane region" description="Helical" evidence="1">
    <location>
        <begin position="111"/>
        <end position="131"/>
    </location>
</feature>
<keyword evidence="1" id="KW-0472">Membrane</keyword>
<accession>A0A1M4XH28</accession>
<name>A0A1M4XH28_9THEO</name>
<sequence length="138" mass="16475">MKRECKKIQDKIIDIHYNELTDNTEVISHIENCSDCYTFKKNLKLTLSYMDTLEVKIDMSDLQVNIAEIIEKAEQIRNKRKDRLELLIFITTSIIFLISSVLFMANLDVRFLLYTQIFLYFNLPLILIPFYKLKTSRR</sequence>
<evidence type="ECO:0000313" key="3">
    <source>
        <dbReference type="Proteomes" id="UP000184127"/>
    </source>
</evidence>
<evidence type="ECO:0000313" key="2">
    <source>
        <dbReference type="EMBL" id="SHE92805.1"/>
    </source>
</evidence>
<dbReference type="EMBL" id="FQUR01000011">
    <property type="protein sequence ID" value="SHE92805.1"/>
    <property type="molecule type" value="Genomic_DNA"/>
</dbReference>
<protein>
    <submittedName>
        <fullName evidence="2">Uncharacterized protein</fullName>
    </submittedName>
</protein>
<dbReference type="Proteomes" id="UP000184127">
    <property type="component" value="Unassembled WGS sequence"/>
</dbReference>
<proteinExistence type="predicted"/>
<feature type="transmembrane region" description="Helical" evidence="1">
    <location>
        <begin position="86"/>
        <end position="105"/>
    </location>
</feature>
<evidence type="ECO:0000256" key="1">
    <source>
        <dbReference type="SAM" id="Phobius"/>
    </source>
</evidence>
<reference evidence="3" key="1">
    <citation type="submission" date="2016-11" db="EMBL/GenBank/DDBJ databases">
        <authorList>
            <person name="Varghese N."/>
            <person name="Submissions S."/>
        </authorList>
    </citation>
    <scope>NUCLEOTIDE SEQUENCE [LARGE SCALE GENOMIC DNA]</scope>
    <source>
        <strain evidence="3">DSM 18761</strain>
    </source>
</reference>
<keyword evidence="1" id="KW-0812">Transmembrane</keyword>
<dbReference type="AlphaFoldDB" id="A0A1M4XH28"/>
<keyword evidence="3" id="KW-1185">Reference proteome</keyword>